<dbReference type="KEGG" id="ovi:T265_02006"/>
<evidence type="ECO:0000313" key="2">
    <source>
        <dbReference type="Proteomes" id="UP000054324"/>
    </source>
</evidence>
<sequence>MRQHIQLLGNIINERFSWVPETTYGIPQKRGFKWLEREFTDRKVRGSNPAYASRLSLSRLWQPGSIQALVLPSGGTAARHRKGATAEQLLYYFIIHQKSPSSEHRVCICLQAPIHDVLTNTHAAGSLFEPVRGSNPAYASRLSLSRLWQPGSIQALVLPSGGTAARHRKGATAEQLLYYFIIHQKSPSSEHRVLFCLQAPIHDVLTNTHAAGKLLIRLLKTLRQPTTGFALLGAHQVSEFPSTLSST</sequence>
<proteinExistence type="predicted"/>
<organism evidence="1 2">
    <name type="scientific">Opisthorchis viverrini</name>
    <name type="common">Southeast Asian liver fluke</name>
    <dbReference type="NCBI Taxonomy" id="6198"/>
    <lineage>
        <taxon>Eukaryota</taxon>
        <taxon>Metazoa</taxon>
        <taxon>Spiralia</taxon>
        <taxon>Lophotrochozoa</taxon>
        <taxon>Platyhelminthes</taxon>
        <taxon>Trematoda</taxon>
        <taxon>Digenea</taxon>
        <taxon>Opisthorchiida</taxon>
        <taxon>Opisthorchiata</taxon>
        <taxon>Opisthorchiidae</taxon>
        <taxon>Opisthorchis</taxon>
    </lineage>
</organism>
<dbReference type="CTD" id="20316194"/>
<keyword evidence="2" id="KW-1185">Reference proteome</keyword>
<dbReference type="EMBL" id="KL596641">
    <property type="protein sequence ID" value="KER31771.1"/>
    <property type="molecule type" value="Genomic_DNA"/>
</dbReference>
<dbReference type="AlphaFoldDB" id="A0A074ZXG4"/>
<reference evidence="1 2" key="1">
    <citation type="submission" date="2013-11" db="EMBL/GenBank/DDBJ databases">
        <title>Opisthorchis viverrini - life in the bile duct.</title>
        <authorList>
            <person name="Young N.D."/>
            <person name="Nagarajan N."/>
            <person name="Lin S.J."/>
            <person name="Korhonen P.K."/>
            <person name="Jex A.R."/>
            <person name="Hall R.S."/>
            <person name="Safavi-Hemami H."/>
            <person name="Kaewkong W."/>
            <person name="Bertrand D."/>
            <person name="Gao S."/>
            <person name="Seet Q."/>
            <person name="Wongkham S."/>
            <person name="Teh B.T."/>
            <person name="Wongkham C."/>
            <person name="Intapan P.M."/>
            <person name="Maleewong W."/>
            <person name="Yang X."/>
            <person name="Hu M."/>
            <person name="Wang Z."/>
            <person name="Hofmann A."/>
            <person name="Sternberg P.W."/>
            <person name="Tan P."/>
            <person name="Wang J."/>
            <person name="Gasser R.B."/>
        </authorList>
    </citation>
    <scope>NUCLEOTIDE SEQUENCE [LARGE SCALE GENOMIC DNA]</scope>
</reference>
<gene>
    <name evidence="1" type="ORF">T265_02006</name>
</gene>
<evidence type="ECO:0000313" key="1">
    <source>
        <dbReference type="EMBL" id="KER31771.1"/>
    </source>
</evidence>
<name>A0A074ZXG4_OPIVI</name>
<dbReference type="GeneID" id="20316194"/>
<protein>
    <submittedName>
        <fullName evidence="1">Uncharacterized protein</fullName>
    </submittedName>
</protein>
<dbReference type="RefSeq" id="XP_009164418.1">
    <property type="nucleotide sequence ID" value="XM_009166154.1"/>
</dbReference>
<dbReference type="OrthoDB" id="775260at2759"/>
<accession>A0A074ZXG4</accession>
<dbReference type="Proteomes" id="UP000054324">
    <property type="component" value="Unassembled WGS sequence"/>
</dbReference>